<accession>A0AAV2HPM4</accession>
<sequence>MSEDIEIQLVEKLKTRKFSVQMDESSLRDSEAVLINYIRYIDKGVFCWRNVVL</sequence>
<gene>
    <name evidence="1" type="ORF">GSLYS_00009945001</name>
</gene>
<comment type="caution">
    <text evidence="1">The sequence shown here is derived from an EMBL/GenBank/DDBJ whole genome shotgun (WGS) entry which is preliminary data.</text>
</comment>
<organism evidence="1 2">
    <name type="scientific">Lymnaea stagnalis</name>
    <name type="common">Great pond snail</name>
    <name type="synonym">Helix stagnalis</name>
    <dbReference type="NCBI Taxonomy" id="6523"/>
    <lineage>
        <taxon>Eukaryota</taxon>
        <taxon>Metazoa</taxon>
        <taxon>Spiralia</taxon>
        <taxon>Lophotrochozoa</taxon>
        <taxon>Mollusca</taxon>
        <taxon>Gastropoda</taxon>
        <taxon>Heterobranchia</taxon>
        <taxon>Euthyneura</taxon>
        <taxon>Panpulmonata</taxon>
        <taxon>Hygrophila</taxon>
        <taxon>Lymnaeoidea</taxon>
        <taxon>Lymnaeidae</taxon>
        <taxon>Lymnaea</taxon>
    </lineage>
</organism>
<evidence type="ECO:0000313" key="2">
    <source>
        <dbReference type="Proteomes" id="UP001497497"/>
    </source>
</evidence>
<protein>
    <submittedName>
        <fullName evidence="1">Uncharacterized protein</fullName>
    </submittedName>
</protein>
<proteinExistence type="predicted"/>
<evidence type="ECO:0000313" key="1">
    <source>
        <dbReference type="EMBL" id="CAL1536032.1"/>
    </source>
</evidence>
<name>A0AAV2HPM4_LYMST</name>
<reference evidence="1 2" key="1">
    <citation type="submission" date="2024-04" db="EMBL/GenBank/DDBJ databases">
        <authorList>
            <consortium name="Genoscope - CEA"/>
            <person name="William W."/>
        </authorList>
    </citation>
    <scope>NUCLEOTIDE SEQUENCE [LARGE SCALE GENOMIC DNA]</scope>
</reference>
<dbReference type="AlphaFoldDB" id="A0AAV2HPM4"/>
<dbReference type="EMBL" id="CAXITT010000218">
    <property type="protein sequence ID" value="CAL1536032.1"/>
    <property type="molecule type" value="Genomic_DNA"/>
</dbReference>
<dbReference type="Proteomes" id="UP001497497">
    <property type="component" value="Unassembled WGS sequence"/>
</dbReference>
<keyword evidence="2" id="KW-1185">Reference proteome</keyword>